<dbReference type="SUPFAM" id="SSF46785">
    <property type="entry name" value="Winged helix' DNA-binding domain"/>
    <property type="match status" value="2"/>
</dbReference>
<dbReference type="GO" id="GO:0000814">
    <property type="term" value="C:ESCRT II complex"/>
    <property type="evidence" value="ECO:0007669"/>
    <property type="project" value="InterPro"/>
</dbReference>
<evidence type="ECO:0000313" key="6">
    <source>
        <dbReference type="Proteomes" id="UP000275078"/>
    </source>
</evidence>
<evidence type="ECO:0000313" key="5">
    <source>
        <dbReference type="EMBL" id="RPA83692.1"/>
    </source>
</evidence>
<dbReference type="InterPro" id="IPR008570">
    <property type="entry name" value="ESCRT-II_cplx_Vps25-sub"/>
</dbReference>
<name>A0A3N4IC70_ASCIM</name>
<dbReference type="EMBL" id="ML119663">
    <property type="protein sequence ID" value="RPA83692.1"/>
    <property type="molecule type" value="Genomic_DNA"/>
</dbReference>
<evidence type="ECO:0000256" key="4">
    <source>
        <dbReference type="SAM" id="MobiDB-lite"/>
    </source>
</evidence>
<proteinExistence type="inferred from homology"/>
<dbReference type="InterPro" id="IPR014041">
    <property type="entry name" value="ESCRT-II_cplx_Vps25-sub_N"/>
</dbReference>
<dbReference type="Pfam" id="PF05871">
    <property type="entry name" value="ESCRT-II"/>
    <property type="match status" value="1"/>
</dbReference>
<dbReference type="Gene3D" id="1.10.10.570">
    <property type="entry name" value="Winged helix' DNA-binding domain. Chain C. Domain 1"/>
    <property type="match status" value="1"/>
</dbReference>
<dbReference type="GO" id="GO:0005198">
    <property type="term" value="F:structural molecule activity"/>
    <property type="evidence" value="ECO:0007669"/>
    <property type="project" value="TreeGrafter"/>
</dbReference>
<dbReference type="OrthoDB" id="245150at2759"/>
<dbReference type="Proteomes" id="UP000275078">
    <property type="component" value="Unassembled WGS sequence"/>
</dbReference>
<keyword evidence="6" id="KW-1185">Reference proteome</keyword>
<keyword evidence="3" id="KW-0653">Protein transport</keyword>
<organism evidence="5 6">
    <name type="scientific">Ascobolus immersus RN42</name>
    <dbReference type="NCBI Taxonomy" id="1160509"/>
    <lineage>
        <taxon>Eukaryota</taxon>
        <taxon>Fungi</taxon>
        <taxon>Dikarya</taxon>
        <taxon>Ascomycota</taxon>
        <taxon>Pezizomycotina</taxon>
        <taxon>Pezizomycetes</taxon>
        <taxon>Pezizales</taxon>
        <taxon>Ascobolaceae</taxon>
        <taxon>Ascobolus</taxon>
    </lineage>
</organism>
<reference evidence="5 6" key="1">
    <citation type="journal article" date="2018" name="Nat. Ecol. Evol.">
        <title>Pezizomycetes genomes reveal the molecular basis of ectomycorrhizal truffle lifestyle.</title>
        <authorList>
            <person name="Murat C."/>
            <person name="Payen T."/>
            <person name="Noel B."/>
            <person name="Kuo A."/>
            <person name="Morin E."/>
            <person name="Chen J."/>
            <person name="Kohler A."/>
            <person name="Krizsan K."/>
            <person name="Balestrini R."/>
            <person name="Da Silva C."/>
            <person name="Montanini B."/>
            <person name="Hainaut M."/>
            <person name="Levati E."/>
            <person name="Barry K.W."/>
            <person name="Belfiori B."/>
            <person name="Cichocki N."/>
            <person name="Clum A."/>
            <person name="Dockter R.B."/>
            <person name="Fauchery L."/>
            <person name="Guy J."/>
            <person name="Iotti M."/>
            <person name="Le Tacon F."/>
            <person name="Lindquist E.A."/>
            <person name="Lipzen A."/>
            <person name="Malagnac F."/>
            <person name="Mello A."/>
            <person name="Molinier V."/>
            <person name="Miyauchi S."/>
            <person name="Poulain J."/>
            <person name="Riccioni C."/>
            <person name="Rubini A."/>
            <person name="Sitrit Y."/>
            <person name="Splivallo R."/>
            <person name="Traeger S."/>
            <person name="Wang M."/>
            <person name="Zifcakova L."/>
            <person name="Wipf D."/>
            <person name="Zambonelli A."/>
            <person name="Paolocci F."/>
            <person name="Nowrousian M."/>
            <person name="Ottonello S."/>
            <person name="Baldrian P."/>
            <person name="Spatafora J.W."/>
            <person name="Henrissat B."/>
            <person name="Nagy L.G."/>
            <person name="Aury J.M."/>
            <person name="Wincker P."/>
            <person name="Grigoriev I.V."/>
            <person name="Bonfante P."/>
            <person name="Martin F.M."/>
        </authorList>
    </citation>
    <scope>NUCLEOTIDE SEQUENCE [LARGE SCALE GENOMIC DNA]</scope>
    <source>
        <strain evidence="5 6">RN42</strain>
    </source>
</reference>
<dbReference type="PANTHER" id="PTHR13149">
    <property type="entry name" value="VACUOLAR PROTEIN SORTING-ASSOCIATED PROTEIN VPS25"/>
    <property type="match status" value="1"/>
</dbReference>
<dbReference type="Gene3D" id="1.10.10.10">
    <property type="entry name" value="Winged helix-like DNA-binding domain superfamily/Winged helix DNA-binding domain"/>
    <property type="match status" value="1"/>
</dbReference>
<protein>
    <submittedName>
        <fullName evidence="5">ESCRT-II complex, vps25 subunit</fullName>
    </submittedName>
</protein>
<gene>
    <name evidence="5" type="ORF">BJ508DRAFT_324403</name>
</gene>
<dbReference type="InterPro" id="IPR036390">
    <property type="entry name" value="WH_DNA-bd_sf"/>
</dbReference>
<dbReference type="STRING" id="1160509.A0A3N4IC70"/>
<evidence type="ECO:0000256" key="1">
    <source>
        <dbReference type="ARBA" id="ARBA00009674"/>
    </source>
</evidence>
<dbReference type="GO" id="GO:0042803">
    <property type="term" value="F:protein homodimerization activity"/>
    <property type="evidence" value="ECO:0007669"/>
    <property type="project" value="TreeGrafter"/>
</dbReference>
<evidence type="ECO:0000256" key="2">
    <source>
        <dbReference type="ARBA" id="ARBA00022448"/>
    </source>
</evidence>
<dbReference type="PANTHER" id="PTHR13149:SF0">
    <property type="entry name" value="VACUOLAR PROTEIN-SORTING-ASSOCIATED PROTEIN 25"/>
    <property type="match status" value="1"/>
</dbReference>
<keyword evidence="2" id="KW-0813">Transport</keyword>
<comment type="similarity">
    <text evidence="1">Belongs to the VPS25 family.</text>
</comment>
<dbReference type="InterPro" id="IPR036388">
    <property type="entry name" value="WH-like_DNA-bd_sf"/>
</dbReference>
<dbReference type="AlphaFoldDB" id="A0A3N4IC70"/>
<evidence type="ECO:0000256" key="3">
    <source>
        <dbReference type="ARBA" id="ARBA00022927"/>
    </source>
</evidence>
<feature type="region of interest" description="Disordered" evidence="4">
    <location>
        <begin position="1"/>
        <end position="26"/>
    </location>
</feature>
<dbReference type="GO" id="GO:0043328">
    <property type="term" value="P:protein transport to vacuole involved in ubiquitin-dependent protein catabolic process via the multivesicular body sorting pathway"/>
    <property type="evidence" value="ECO:0007669"/>
    <property type="project" value="TreeGrafter"/>
</dbReference>
<sequence>MSDPDQLAPPSSEPTPPTEETSETSIYPPHYTFPPFFTLQPNLSTRAHQLSLWSTLLTTYLRHHKIFRLKIPSDLSKPPFSNPAINRSLRLEDAKTVLFEGLKEAGVVVEKVGGMEIGVGTGGVVQRLVGGTKKEEEVREMEVVVWWKRREEWAAEVLRWVEESGLRGDIVAIWDLIHGDVAYFTEFHGMDIYVLRKAIETLEKRGKCKTVMKGEGEEWASVKFY</sequence>
<accession>A0A3N4IC70</accession>